<organism evidence="2">
    <name type="scientific">Amphimedon queenslandica</name>
    <name type="common">Sponge</name>
    <dbReference type="NCBI Taxonomy" id="400682"/>
    <lineage>
        <taxon>Eukaryota</taxon>
        <taxon>Metazoa</taxon>
        <taxon>Porifera</taxon>
        <taxon>Demospongiae</taxon>
        <taxon>Heteroscleromorpha</taxon>
        <taxon>Haplosclerida</taxon>
        <taxon>Niphatidae</taxon>
        <taxon>Amphimedon</taxon>
    </lineage>
</organism>
<dbReference type="EnsemblMetazoa" id="XM_019999324.1">
    <property type="protein sequence ID" value="XP_019854883.1"/>
    <property type="gene ID" value="LOC109583837"/>
</dbReference>
<feature type="transmembrane region" description="Helical" evidence="1">
    <location>
        <begin position="97"/>
        <end position="117"/>
    </location>
</feature>
<accession>A0A1X7UEJ8</accession>
<dbReference type="Proteomes" id="UP000007879">
    <property type="component" value="Unassembled WGS sequence"/>
</dbReference>
<gene>
    <name evidence="2" type="primary">109583837</name>
</gene>
<reference evidence="2" key="2">
    <citation type="submission" date="2017-05" db="UniProtKB">
        <authorList>
            <consortium name="EnsemblMetazoa"/>
        </authorList>
    </citation>
    <scope>IDENTIFICATION</scope>
</reference>
<name>A0A1X7UEJ8_AMPQE</name>
<dbReference type="KEGG" id="aqu:109583837"/>
<feature type="transmembrane region" description="Helical" evidence="1">
    <location>
        <begin position="230"/>
        <end position="254"/>
    </location>
</feature>
<sequence length="391" mass="44880">MHSSDQQQPTRQGKLMADHEHITEYIPKIVVVEFNIILALLTQIFFLTEANSELSGVIAITLLSGFSFLYILIIFFIIARDFRRKERFLRKHSKSEFLTNLLANGLTAVSGLMYLLGNHMSLIFQYYGEWYGCVESCMSLGINISSTFLITSILLFRLIPTFVNKAKVLSDHTMDKSNQNSKKFVEYKWSPWKTTAQSLGYLLELDAWFTTVSDLPLESESYCPQYIIDLAWAMFVIGMIVWGALLILILVPGVISFHQRKEKTSIHFFIVCLNVILLWIVSGTFLLTDNIQPLGCSFGCHLEGLRNQTSLNFEGHNHHDHIINCHYDALHSTRLVILFLALVYYTSISIALVIHSWRKYHVYKIQMHAARDNDENGIEILDIKNVESDKV</sequence>
<keyword evidence="1" id="KW-0472">Membrane</keyword>
<evidence type="ECO:0000313" key="2">
    <source>
        <dbReference type="EnsemblMetazoa" id="Aqu2.1.25893_001"/>
    </source>
</evidence>
<dbReference type="InParanoid" id="A0A1X7UEJ8"/>
<protein>
    <submittedName>
        <fullName evidence="2">Uncharacterized protein</fullName>
    </submittedName>
</protein>
<keyword evidence="3" id="KW-1185">Reference proteome</keyword>
<evidence type="ECO:0000256" key="1">
    <source>
        <dbReference type="SAM" id="Phobius"/>
    </source>
</evidence>
<feature type="transmembrane region" description="Helical" evidence="1">
    <location>
        <begin position="336"/>
        <end position="357"/>
    </location>
</feature>
<feature type="transmembrane region" description="Helical" evidence="1">
    <location>
        <begin position="54"/>
        <end position="77"/>
    </location>
</feature>
<feature type="transmembrane region" description="Helical" evidence="1">
    <location>
        <begin position="266"/>
        <end position="287"/>
    </location>
</feature>
<dbReference type="AlphaFoldDB" id="A0A1X7UEJ8"/>
<feature type="transmembrane region" description="Helical" evidence="1">
    <location>
        <begin position="29"/>
        <end position="48"/>
    </location>
</feature>
<proteinExistence type="predicted"/>
<keyword evidence="1" id="KW-1133">Transmembrane helix</keyword>
<reference evidence="3" key="1">
    <citation type="journal article" date="2010" name="Nature">
        <title>The Amphimedon queenslandica genome and the evolution of animal complexity.</title>
        <authorList>
            <person name="Srivastava M."/>
            <person name="Simakov O."/>
            <person name="Chapman J."/>
            <person name="Fahey B."/>
            <person name="Gauthier M.E."/>
            <person name="Mitros T."/>
            <person name="Richards G.S."/>
            <person name="Conaco C."/>
            <person name="Dacre M."/>
            <person name="Hellsten U."/>
            <person name="Larroux C."/>
            <person name="Putnam N.H."/>
            <person name="Stanke M."/>
            <person name="Adamska M."/>
            <person name="Darling A."/>
            <person name="Degnan S.M."/>
            <person name="Oakley T.H."/>
            <person name="Plachetzki D.C."/>
            <person name="Zhai Y."/>
            <person name="Adamski M."/>
            <person name="Calcino A."/>
            <person name="Cummins S.F."/>
            <person name="Goodstein D.M."/>
            <person name="Harris C."/>
            <person name="Jackson D.J."/>
            <person name="Leys S.P."/>
            <person name="Shu S."/>
            <person name="Woodcroft B.J."/>
            <person name="Vervoort M."/>
            <person name="Kosik K.S."/>
            <person name="Manning G."/>
            <person name="Degnan B.M."/>
            <person name="Rokhsar D.S."/>
        </authorList>
    </citation>
    <scope>NUCLEOTIDE SEQUENCE [LARGE SCALE GENOMIC DNA]</scope>
</reference>
<evidence type="ECO:0000313" key="3">
    <source>
        <dbReference type="Proteomes" id="UP000007879"/>
    </source>
</evidence>
<keyword evidence="1" id="KW-0812">Transmembrane</keyword>
<dbReference type="EnsemblMetazoa" id="Aqu2.1.25893_001">
    <property type="protein sequence ID" value="Aqu2.1.25893_001"/>
    <property type="gene ID" value="Aqu2.1.25893"/>
</dbReference>